<keyword evidence="5 7" id="KW-0063">Aspartyl esterase</keyword>
<keyword evidence="9" id="KW-0812">Transmembrane</keyword>
<evidence type="ECO:0000256" key="8">
    <source>
        <dbReference type="SAM" id="MobiDB-lite"/>
    </source>
</evidence>
<dbReference type="SMART" id="SM00856">
    <property type="entry name" value="PMEI"/>
    <property type="match status" value="1"/>
</dbReference>
<dbReference type="CDD" id="cd15799">
    <property type="entry name" value="PMEI-like_4"/>
    <property type="match status" value="1"/>
</dbReference>
<sequence length="519" mass="56365">MAFSSSISNHNILIKALMFLLVVNFLYLLQTTSAVTSSDSNSHFSRFSRHQSSPSSRTKEGFLASVQESKNHALLARSLAFNLTLSHRTLQTHTVDPIHDCLELLDDTLDMLSRIHADNDDEDVHTWLSAALTNQDTCEQSLQEKSNSYKHGPAMDFVARNLTGLLTNSLDLFVSVKSKHGRLLSEQNSIPTFVTSSEQRRLLEASVEELKVDAVVAADGSGTHKTVGEALLATSLASSTGGRTVIHMKAGTYHENINIPTKQKNVMLVGDGKGITVIVGSRSNRGGWTTYKTATVAAMGEGFIARDITFVNNAGPQSEQAVALRVGADKSVVYRCSVVGYQDSLYTHSKRQFYRETDIYGTVDFIFGNSVVVFQACNIVARKPLSGQKNFVTAQGRTDPGQNTGISIQNCKITAESMTYLGRPWKAYSRTVVMQSFLGGSIDPSGWSPWSGGFGLKSLYYGEYGNTGPGSSVSGRVKWTGYHSALTVTEAEKFTVAGFIGGNMWLPSTGVSFDSGLIK</sequence>
<dbReference type="PROSITE" id="PS00503">
    <property type="entry name" value="PECTINESTERASE_2"/>
    <property type="match status" value="1"/>
</dbReference>
<dbReference type="PANTHER" id="PTHR31707">
    <property type="entry name" value="PECTINESTERASE"/>
    <property type="match status" value="1"/>
</dbReference>
<keyword evidence="12" id="KW-1185">Reference proteome</keyword>
<dbReference type="Pfam" id="PF04043">
    <property type="entry name" value="PMEI"/>
    <property type="match status" value="1"/>
</dbReference>
<proteinExistence type="inferred from homology"/>
<dbReference type="InterPro" id="IPR033131">
    <property type="entry name" value="Pectinesterase_Asp_AS"/>
</dbReference>
<dbReference type="InterPro" id="IPR011050">
    <property type="entry name" value="Pectin_lyase_fold/virulence"/>
</dbReference>
<protein>
    <recommendedName>
        <fullName evidence="7">Pectinesterase</fullName>
        <ecNumber evidence="7">3.1.1.11</ecNumber>
    </recommendedName>
</protein>
<feature type="transmembrane region" description="Helical" evidence="9">
    <location>
        <begin position="12"/>
        <end position="29"/>
    </location>
</feature>
<evidence type="ECO:0000256" key="7">
    <source>
        <dbReference type="RuleBase" id="RU000589"/>
    </source>
</evidence>
<keyword evidence="9" id="KW-1133">Transmembrane helix</keyword>
<comment type="similarity">
    <text evidence="2">In the N-terminal section; belongs to the PMEI family.</text>
</comment>
<dbReference type="Gene3D" id="1.20.140.40">
    <property type="entry name" value="Invertase/pectin methylesterase inhibitor family protein"/>
    <property type="match status" value="1"/>
</dbReference>
<evidence type="ECO:0000256" key="2">
    <source>
        <dbReference type="ARBA" id="ARBA00006027"/>
    </source>
</evidence>
<dbReference type="GO" id="GO:0004857">
    <property type="term" value="F:enzyme inhibitor activity"/>
    <property type="evidence" value="ECO:0007669"/>
    <property type="project" value="InterPro"/>
</dbReference>
<feature type="compositionally biased region" description="Low complexity" evidence="8">
    <location>
        <begin position="37"/>
        <end position="56"/>
    </location>
</feature>
<evidence type="ECO:0000256" key="5">
    <source>
        <dbReference type="ARBA" id="ARBA00023085"/>
    </source>
</evidence>
<dbReference type="EC" id="3.1.1.11" evidence="7"/>
<organism evidence="11 12">
    <name type="scientific">Capsella rubella</name>
    <dbReference type="NCBI Taxonomy" id="81985"/>
    <lineage>
        <taxon>Eukaryota</taxon>
        <taxon>Viridiplantae</taxon>
        <taxon>Streptophyta</taxon>
        <taxon>Embryophyta</taxon>
        <taxon>Tracheophyta</taxon>
        <taxon>Spermatophyta</taxon>
        <taxon>Magnoliopsida</taxon>
        <taxon>eudicotyledons</taxon>
        <taxon>Gunneridae</taxon>
        <taxon>Pentapetalae</taxon>
        <taxon>rosids</taxon>
        <taxon>malvids</taxon>
        <taxon>Brassicales</taxon>
        <taxon>Brassicaceae</taxon>
        <taxon>Camelineae</taxon>
        <taxon>Capsella</taxon>
    </lineage>
</organism>
<evidence type="ECO:0000256" key="4">
    <source>
        <dbReference type="ARBA" id="ARBA00022801"/>
    </source>
</evidence>
<dbReference type="FunFam" id="2.160.20.10:FF:000001">
    <property type="entry name" value="Pectinesterase"/>
    <property type="match status" value="1"/>
</dbReference>
<evidence type="ECO:0000259" key="10">
    <source>
        <dbReference type="SMART" id="SM00856"/>
    </source>
</evidence>
<keyword evidence="4 7" id="KW-0378">Hydrolase</keyword>
<evidence type="ECO:0000313" key="12">
    <source>
        <dbReference type="Proteomes" id="UP000029121"/>
    </source>
</evidence>
<comment type="similarity">
    <text evidence="3">In the C-terminal section; belongs to the pectinesterase family.</text>
</comment>
<dbReference type="EMBL" id="KB870808">
    <property type="protein sequence ID" value="EOA26918.1"/>
    <property type="molecule type" value="Genomic_DNA"/>
</dbReference>
<feature type="domain" description="Pectinesterase inhibitor" evidence="10">
    <location>
        <begin position="30"/>
        <end position="172"/>
    </location>
</feature>
<dbReference type="eggNOG" id="ENOG502QRAG">
    <property type="taxonomic scope" value="Eukaryota"/>
</dbReference>
<dbReference type="AlphaFoldDB" id="R0HSB3"/>
<evidence type="ECO:0000256" key="9">
    <source>
        <dbReference type="SAM" id="Phobius"/>
    </source>
</evidence>
<gene>
    <name evidence="11" type="ORF">CARUB_v10023013mg</name>
</gene>
<dbReference type="GO" id="GO:0045490">
    <property type="term" value="P:pectin catabolic process"/>
    <property type="evidence" value="ECO:0007669"/>
    <property type="project" value="UniProtKB-UniRule"/>
</dbReference>
<evidence type="ECO:0000256" key="6">
    <source>
        <dbReference type="PROSITE-ProRule" id="PRU10040"/>
    </source>
</evidence>
<dbReference type="InterPro" id="IPR000070">
    <property type="entry name" value="Pectinesterase_cat"/>
</dbReference>
<comment type="pathway">
    <text evidence="1 7">Glycan metabolism; pectin degradation; 2-dehydro-3-deoxy-D-gluconate from pectin: step 1/5.</text>
</comment>
<name>R0HSB3_9BRAS</name>
<dbReference type="Proteomes" id="UP000029121">
    <property type="component" value="Unassembled WGS sequence"/>
</dbReference>
<keyword evidence="9" id="KW-0472">Membrane</keyword>
<dbReference type="STRING" id="81985.R0HSB3"/>
<dbReference type="UniPathway" id="UPA00545">
    <property type="reaction ID" value="UER00823"/>
</dbReference>
<dbReference type="GO" id="GO:0030599">
    <property type="term" value="F:pectinesterase activity"/>
    <property type="evidence" value="ECO:0007669"/>
    <property type="project" value="UniProtKB-UniRule"/>
</dbReference>
<dbReference type="OrthoDB" id="2019149at2759"/>
<evidence type="ECO:0000256" key="3">
    <source>
        <dbReference type="ARBA" id="ARBA00007786"/>
    </source>
</evidence>
<dbReference type="KEGG" id="crb:17890470"/>
<dbReference type="InterPro" id="IPR006501">
    <property type="entry name" value="Pectinesterase_inhib_dom"/>
</dbReference>
<dbReference type="Pfam" id="PF01095">
    <property type="entry name" value="Pectinesterase"/>
    <property type="match status" value="1"/>
</dbReference>
<evidence type="ECO:0000256" key="1">
    <source>
        <dbReference type="ARBA" id="ARBA00005184"/>
    </source>
</evidence>
<feature type="active site" evidence="6">
    <location>
        <position position="364"/>
    </location>
</feature>
<dbReference type="Gene3D" id="2.160.20.10">
    <property type="entry name" value="Single-stranded right-handed beta-helix, Pectin lyase-like"/>
    <property type="match status" value="1"/>
</dbReference>
<dbReference type="InterPro" id="IPR012334">
    <property type="entry name" value="Pectin_lyas_fold"/>
</dbReference>
<dbReference type="GO" id="GO:0042545">
    <property type="term" value="P:cell wall modification"/>
    <property type="evidence" value="ECO:0007669"/>
    <property type="project" value="UniProtKB-UniRule"/>
</dbReference>
<feature type="region of interest" description="Disordered" evidence="8">
    <location>
        <begin position="37"/>
        <end position="62"/>
    </location>
</feature>
<reference evidence="12" key="1">
    <citation type="journal article" date="2013" name="Nat. Genet.">
        <title>The Capsella rubella genome and the genomic consequences of rapid mating system evolution.</title>
        <authorList>
            <person name="Slotte T."/>
            <person name="Hazzouri K.M."/>
            <person name="Agren J.A."/>
            <person name="Koenig D."/>
            <person name="Maumus F."/>
            <person name="Guo Y.L."/>
            <person name="Steige K."/>
            <person name="Platts A.E."/>
            <person name="Escobar J.S."/>
            <person name="Newman L.K."/>
            <person name="Wang W."/>
            <person name="Mandakova T."/>
            <person name="Vello E."/>
            <person name="Smith L.M."/>
            <person name="Henz S.R."/>
            <person name="Steffen J."/>
            <person name="Takuno S."/>
            <person name="Brandvain Y."/>
            <person name="Coop G."/>
            <person name="Andolfatto P."/>
            <person name="Hu T.T."/>
            <person name="Blanchette M."/>
            <person name="Clark R.M."/>
            <person name="Quesneville H."/>
            <person name="Nordborg M."/>
            <person name="Gaut B.S."/>
            <person name="Lysak M.A."/>
            <person name="Jenkins J."/>
            <person name="Grimwood J."/>
            <person name="Chapman J."/>
            <person name="Prochnik S."/>
            <person name="Shu S."/>
            <person name="Rokhsar D."/>
            <person name="Schmutz J."/>
            <person name="Weigel D."/>
            <person name="Wright S.I."/>
        </authorList>
    </citation>
    <scope>NUCLEOTIDE SEQUENCE [LARGE SCALE GENOMIC DNA]</scope>
    <source>
        <strain evidence="12">cv. Monte Gargano</strain>
    </source>
</reference>
<dbReference type="SUPFAM" id="SSF51126">
    <property type="entry name" value="Pectin lyase-like"/>
    <property type="match status" value="1"/>
</dbReference>
<accession>R0HSB3</accession>
<comment type="catalytic activity">
    <reaction evidence="7">
        <text>[(1-&gt;4)-alpha-D-galacturonosyl methyl ester](n) + n H2O = [(1-&gt;4)-alpha-D-galacturonosyl](n) + n methanol + n H(+)</text>
        <dbReference type="Rhea" id="RHEA:22380"/>
        <dbReference type="Rhea" id="RHEA-COMP:14570"/>
        <dbReference type="Rhea" id="RHEA-COMP:14573"/>
        <dbReference type="ChEBI" id="CHEBI:15377"/>
        <dbReference type="ChEBI" id="CHEBI:15378"/>
        <dbReference type="ChEBI" id="CHEBI:17790"/>
        <dbReference type="ChEBI" id="CHEBI:140522"/>
        <dbReference type="ChEBI" id="CHEBI:140523"/>
        <dbReference type="EC" id="3.1.1.11"/>
    </reaction>
</comment>
<evidence type="ECO:0000313" key="11">
    <source>
        <dbReference type="EMBL" id="EOA26918.1"/>
    </source>
</evidence>
<dbReference type="InterPro" id="IPR035513">
    <property type="entry name" value="Invertase/methylesterase_inhib"/>
</dbReference>
<dbReference type="SUPFAM" id="SSF101148">
    <property type="entry name" value="Plant invertase/pectin methylesterase inhibitor"/>
    <property type="match status" value="1"/>
</dbReference>